<evidence type="ECO:0000313" key="1">
    <source>
        <dbReference type="EMBL" id="PSF12204.1"/>
    </source>
</evidence>
<dbReference type="InterPro" id="IPR007487">
    <property type="entry name" value="ABC_transpt-TYRBP-like"/>
</dbReference>
<name>A0A2T1KQ20_9GAMM</name>
<proteinExistence type="predicted"/>
<evidence type="ECO:0000313" key="2">
    <source>
        <dbReference type="Proteomes" id="UP000239866"/>
    </source>
</evidence>
<comment type="caution">
    <text evidence="1">The sequence shown here is derived from an EMBL/GenBank/DDBJ whole genome shotgun (WGS) entry which is preliminary data.</text>
</comment>
<gene>
    <name evidence="1" type="ORF">C7H09_04625</name>
</gene>
<dbReference type="PANTHER" id="PTHR35271">
    <property type="entry name" value="ABC TRANSPORTER, SUBSTRATE-BINDING LIPOPROTEIN-RELATED"/>
    <property type="match status" value="1"/>
</dbReference>
<organism evidence="1 2">
    <name type="scientific">Marinobacter fuscus</name>
    <dbReference type="NCBI Taxonomy" id="2109942"/>
    <lineage>
        <taxon>Bacteria</taxon>
        <taxon>Pseudomonadati</taxon>
        <taxon>Pseudomonadota</taxon>
        <taxon>Gammaproteobacteria</taxon>
        <taxon>Pseudomonadales</taxon>
        <taxon>Marinobacteraceae</taxon>
        <taxon>Marinobacter</taxon>
    </lineage>
</organism>
<dbReference type="Proteomes" id="UP000239866">
    <property type="component" value="Unassembled WGS sequence"/>
</dbReference>
<sequence>MSALAEAPRPVVYVAGSGNSALDDHVTRLLRERLEETALLLPISEPPLSEITGASIVAIGPEAFEKVYQSRPGVPVLGLLVSRAFLAPYVEASPMQVSAVYYDVPLLRQALTGKAILPQAIRIALLATTETVGIYDALIETLPDYGMSARVFIADTPDQLIPGLIRALSYGDFILAGPDNTIYNPANIKHILLTAYRRNKILIGPNQAYVKAGSLASSYASFEAMSSQAVEYLEHFFRTGALPGPGYPDTFRVELNEQVARSLNIPMPSRERISNAVNALIEDRNPEGTP</sequence>
<protein>
    <submittedName>
        <fullName evidence="1">ABC transporter substrate-binding protein</fullName>
    </submittedName>
</protein>
<reference evidence="1 2" key="1">
    <citation type="submission" date="2018-03" db="EMBL/GenBank/DDBJ databases">
        <title>Marinobacter brunus sp. nov., a marine bacterium of Gamma-proteobacteria isolated from the surface seawater of the South China Sea.</title>
        <authorList>
            <person name="Cheng H."/>
            <person name="Wu Y.-H."/>
            <person name="Xamxidin M."/>
            <person name="Xu X.-W."/>
        </authorList>
    </citation>
    <scope>NUCLEOTIDE SEQUENCE [LARGE SCALE GENOMIC DNA]</scope>
    <source>
        <strain evidence="1 2">NH169-3</strain>
    </source>
</reference>
<dbReference type="OrthoDB" id="9178917at2"/>
<keyword evidence="2" id="KW-1185">Reference proteome</keyword>
<dbReference type="PANTHER" id="PTHR35271:SF1">
    <property type="entry name" value="ABC TRANSPORTER, SUBSTRATE-BINDING LIPOPROTEIN"/>
    <property type="match status" value="1"/>
</dbReference>
<accession>A0A2T1KQ20</accession>
<dbReference type="EMBL" id="PXNP01000016">
    <property type="protein sequence ID" value="PSF12204.1"/>
    <property type="molecule type" value="Genomic_DNA"/>
</dbReference>
<dbReference type="Gene3D" id="3.40.50.2300">
    <property type="match status" value="1"/>
</dbReference>
<dbReference type="AlphaFoldDB" id="A0A2T1KQ20"/>